<name>A0A058Z160_FONAL</name>
<feature type="compositionally biased region" description="Basic and acidic residues" evidence="1">
    <location>
        <begin position="145"/>
        <end position="159"/>
    </location>
</feature>
<evidence type="ECO:0000313" key="2">
    <source>
        <dbReference type="EMBL" id="KCV67965.1"/>
    </source>
</evidence>
<reference evidence="2" key="1">
    <citation type="submission" date="2013-04" db="EMBL/GenBank/DDBJ databases">
        <title>The Genome Sequence of Fonticula alba ATCC 38817.</title>
        <authorList>
            <consortium name="The Broad Institute Genomics Platform"/>
            <person name="Russ C."/>
            <person name="Cuomo C."/>
            <person name="Burger G."/>
            <person name="Gray M.W."/>
            <person name="Holland P.W.H."/>
            <person name="King N."/>
            <person name="Lang F.B.F."/>
            <person name="Roger A.J."/>
            <person name="Ruiz-Trillo I."/>
            <person name="Brown M."/>
            <person name="Walker B."/>
            <person name="Young S."/>
            <person name="Zeng Q."/>
            <person name="Gargeya S."/>
            <person name="Fitzgerald M."/>
            <person name="Haas B."/>
            <person name="Abouelleil A."/>
            <person name="Allen A.W."/>
            <person name="Alvarado L."/>
            <person name="Arachchi H.M."/>
            <person name="Berlin A.M."/>
            <person name="Chapman S.B."/>
            <person name="Gainer-Dewar J."/>
            <person name="Goldberg J."/>
            <person name="Griggs A."/>
            <person name="Gujja S."/>
            <person name="Hansen M."/>
            <person name="Howarth C."/>
            <person name="Imamovic A."/>
            <person name="Ireland A."/>
            <person name="Larimer J."/>
            <person name="McCowan C."/>
            <person name="Murphy C."/>
            <person name="Pearson M."/>
            <person name="Poon T.W."/>
            <person name="Priest M."/>
            <person name="Roberts A."/>
            <person name="Saif S."/>
            <person name="Shea T."/>
            <person name="Sisk P."/>
            <person name="Sykes S."/>
            <person name="Wortman J."/>
            <person name="Nusbaum C."/>
            <person name="Birren B."/>
        </authorList>
    </citation>
    <scope>NUCLEOTIDE SEQUENCE [LARGE SCALE GENOMIC DNA]</scope>
    <source>
        <strain evidence="2">ATCC 38817</strain>
    </source>
</reference>
<evidence type="ECO:0000256" key="1">
    <source>
        <dbReference type="SAM" id="MobiDB-lite"/>
    </source>
</evidence>
<feature type="region of interest" description="Disordered" evidence="1">
    <location>
        <begin position="126"/>
        <end position="163"/>
    </location>
</feature>
<dbReference type="Proteomes" id="UP000030693">
    <property type="component" value="Unassembled WGS sequence"/>
</dbReference>
<gene>
    <name evidence="2" type="ORF">H696_05423</name>
</gene>
<dbReference type="EMBL" id="KB932211">
    <property type="protein sequence ID" value="KCV67965.1"/>
    <property type="molecule type" value="Genomic_DNA"/>
</dbReference>
<keyword evidence="3" id="KW-1185">Reference proteome</keyword>
<protein>
    <submittedName>
        <fullName evidence="2">Uncharacterized protein</fullName>
    </submittedName>
</protein>
<organism evidence="2">
    <name type="scientific">Fonticula alba</name>
    <name type="common">Slime mold</name>
    <dbReference type="NCBI Taxonomy" id="691883"/>
    <lineage>
        <taxon>Eukaryota</taxon>
        <taxon>Rotosphaerida</taxon>
        <taxon>Fonticulaceae</taxon>
        <taxon>Fonticula</taxon>
    </lineage>
</organism>
<dbReference type="RefSeq" id="XP_009497532.1">
    <property type="nucleotide sequence ID" value="XM_009499257.1"/>
</dbReference>
<feature type="compositionally biased region" description="Basic and acidic residues" evidence="1">
    <location>
        <begin position="192"/>
        <end position="202"/>
    </location>
</feature>
<dbReference type="GeneID" id="20530148"/>
<evidence type="ECO:0000313" key="3">
    <source>
        <dbReference type="Proteomes" id="UP000030693"/>
    </source>
</evidence>
<feature type="region of interest" description="Disordered" evidence="1">
    <location>
        <begin position="177"/>
        <end position="246"/>
    </location>
</feature>
<proteinExistence type="predicted"/>
<accession>A0A058Z160</accession>
<sequence length="587" mass="62449">MDAILDRVDFDQDQPLLLLHVIPLAFPALLTAAPPHAGHRALLKLLGHADSLAHLSELAHIARAVARPAHVAGSGDSPFPGVDALNGFLAMCIFGPAGMDLVLHPETRVIDCDFDPGPAFAEWDDDSAEAHAHREHPATSHGHRTRDCEDHASQAESHGDLGGPCSRDACPAVGMRQGQHLDAGGDLAGGHEAGHSEVRDSDESSIADQHSDQHSDQDSDEDDPLPAMPPVVHFSMGNAQGDGAPKRLDPILQDLLATGRHTLPAGLPFDTNYPQLLWFLARWADNRDLLNIFQAFQEAGCCSTPVHLLQMLEFATSRAAALLTMLLEPALAVVGQSAILDGTDADSLPLVHGHVLVSGTILLKWLQFACDAPLDLPPPPAGAALAGMGTLLPRVLAVALTVLDAYHDVGPTAIYRQKMIVKRLLLMTSHLIATAAAYLRRWPCSSGDAPLPRMRDPSAASWAPLLLAYWTHLAPVMNAAAPVHRQALSHIIHIVVALPEDGPLGPSAGPLQQMLLLLPADETPSPGVSPIGALFGPPAENYPTLVFDRLADGRQPAPTRDTLHRDLLRAQALPRHPAASRARTASG</sequence>
<dbReference type="AlphaFoldDB" id="A0A058Z160"/>
<feature type="compositionally biased region" description="Basic and acidic residues" evidence="1">
    <location>
        <begin position="128"/>
        <end position="138"/>
    </location>
</feature>